<dbReference type="AlphaFoldDB" id="A0AA40FIV1"/>
<accession>A0AA40FIV1</accession>
<protein>
    <submittedName>
        <fullName evidence="2">Uncharacterized protein</fullName>
    </submittedName>
</protein>
<organism evidence="2 3">
    <name type="scientific">Melipona bicolor</name>
    <dbReference type="NCBI Taxonomy" id="60889"/>
    <lineage>
        <taxon>Eukaryota</taxon>
        <taxon>Metazoa</taxon>
        <taxon>Ecdysozoa</taxon>
        <taxon>Arthropoda</taxon>
        <taxon>Hexapoda</taxon>
        <taxon>Insecta</taxon>
        <taxon>Pterygota</taxon>
        <taxon>Neoptera</taxon>
        <taxon>Endopterygota</taxon>
        <taxon>Hymenoptera</taxon>
        <taxon>Apocrita</taxon>
        <taxon>Aculeata</taxon>
        <taxon>Apoidea</taxon>
        <taxon>Anthophila</taxon>
        <taxon>Apidae</taxon>
        <taxon>Melipona</taxon>
    </lineage>
</organism>
<comment type="caution">
    <text evidence="2">The sequence shown here is derived from an EMBL/GenBank/DDBJ whole genome shotgun (WGS) entry which is preliminary data.</text>
</comment>
<proteinExistence type="predicted"/>
<reference evidence="2" key="1">
    <citation type="submission" date="2021-10" db="EMBL/GenBank/DDBJ databases">
        <title>Melipona bicolor Genome sequencing and assembly.</title>
        <authorList>
            <person name="Araujo N.S."/>
            <person name="Arias M.C."/>
        </authorList>
    </citation>
    <scope>NUCLEOTIDE SEQUENCE</scope>
    <source>
        <strain evidence="2">USP_2M_L1-L4_2017</strain>
        <tissue evidence="2">Whole body</tissue>
    </source>
</reference>
<evidence type="ECO:0000256" key="1">
    <source>
        <dbReference type="SAM" id="Phobius"/>
    </source>
</evidence>
<evidence type="ECO:0000313" key="2">
    <source>
        <dbReference type="EMBL" id="KAK1119884.1"/>
    </source>
</evidence>
<keyword evidence="1" id="KW-1133">Transmembrane helix</keyword>
<dbReference type="Proteomes" id="UP001177670">
    <property type="component" value="Unassembled WGS sequence"/>
</dbReference>
<keyword evidence="1" id="KW-0812">Transmembrane</keyword>
<keyword evidence="1" id="KW-0472">Membrane</keyword>
<keyword evidence="3" id="KW-1185">Reference proteome</keyword>
<name>A0AA40FIV1_9HYME</name>
<dbReference type="EMBL" id="JAHYIQ010000034">
    <property type="protein sequence ID" value="KAK1119884.1"/>
    <property type="molecule type" value="Genomic_DNA"/>
</dbReference>
<evidence type="ECO:0000313" key="3">
    <source>
        <dbReference type="Proteomes" id="UP001177670"/>
    </source>
</evidence>
<feature type="transmembrane region" description="Helical" evidence="1">
    <location>
        <begin position="54"/>
        <end position="73"/>
    </location>
</feature>
<gene>
    <name evidence="2" type="ORF">K0M31_012957</name>
</gene>
<sequence length="246" mass="27962">MSKEEDRDRITEIRGARSPRRRITIHRRLVFREPATFTVPNIRLLIFYDLIEIAVVRIVIIAATLTIIAIIVVTTSAANSRRNCCHKEHAATRESVCNHSCCAKNSEKISTVQEQNDEELDDSVGSINHKDSLCILVEKYKKCKHKAVDAGEYRCERAKDECCDKSFTSETSCQLDEIVKQGDKYSSGNKCRSRDNRRASMGRTCRHGCGPIFREGECNQFKNLKSRLIKTGTCCSAKGTPWRHTF</sequence>